<keyword evidence="3" id="KW-1185">Reference proteome</keyword>
<keyword evidence="1" id="KW-1133">Transmembrane helix</keyword>
<sequence>MTEKKESIFIRFACFAVPILLVVYIMCTGPVFALMYDSNGDLEHLE</sequence>
<gene>
    <name evidence="2" type="ORF">V202x_41580</name>
</gene>
<evidence type="ECO:0000313" key="2">
    <source>
        <dbReference type="EMBL" id="QDU10746.1"/>
    </source>
</evidence>
<dbReference type="EMBL" id="CP037422">
    <property type="protein sequence ID" value="QDU10746.1"/>
    <property type="molecule type" value="Genomic_DNA"/>
</dbReference>
<reference evidence="2 3" key="1">
    <citation type="submission" date="2019-03" db="EMBL/GenBank/DDBJ databases">
        <title>Deep-cultivation of Planctomycetes and their phenomic and genomic characterization uncovers novel biology.</title>
        <authorList>
            <person name="Wiegand S."/>
            <person name="Jogler M."/>
            <person name="Boedeker C."/>
            <person name="Pinto D."/>
            <person name="Vollmers J."/>
            <person name="Rivas-Marin E."/>
            <person name="Kohn T."/>
            <person name="Peeters S.H."/>
            <person name="Heuer A."/>
            <person name="Rast P."/>
            <person name="Oberbeckmann S."/>
            <person name="Bunk B."/>
            <person name="Jeske O."/>
            <person name="Meyerdierks A."/>
            <person name="Storesund J.E."/>
            <person name="Kallscheuer N."/>
            <person name="Luecker S."/>
            <person name="Lage O.M."/>
            <person name="Pohl T."/>
            <person name="Merkel B.J."/>
            <person name="Hornburger P."/>
            <person name="Mueller R.-W."/>
            <person name="Bruemmer F."/>
            <person name="Labrenz M."/>
            <person name="Spormann A.M."/>
            <person name="Op den Camp H."/>
            <person name="Overmann J."/>
            <person name="Amann R."/>
            <person name="Jetten M.S.M."/>
            <person name="Mascher T."/>
            <person name="Medema M.H."/>
            <person name="Devos D.P."/>
            <person name="Kaster A.-K."/>
            <person name="Ovreas L."/>
            <person name="Rohde M."/>
            <person name="Galperin M.Y."/>
            <person name="Jogler C."/>
        </authorList>
    </citation>
    <scope>NUCLEOTIDE SEQUENCE [LARGE SCALE GENOMIC DNA]</scope>
    <source>
        <strain evidence="2 3">V202</strain>
    </source>
</reference>
<name>A0A517WZR7_9PLAN</name>
<evidence type="ECO:0000313" key="3">
    <source>
        <dbReference type="Proteomes" id="UP000318384"/>
    </source>
</evidence>
<evidence type="ECO:0000256" key="1">
    <source>
        <dbReference type="SAM" id="Phobius"/>
    </source>
</evidence>
<accession>A0A517WZR7</accession>
<proteinExistence type="predicted"/>
<protein>
    <submittedName>
        <fullName evidence="2">Uncharacterized protein</fullName>
    </submittedName>
</protein>
<dbReference type="AlphaFoldDB" id="A0A517WZR7"/>
<feature type="transmembrane region" description="Helical" evidence="1">
    <location>
        <begin position="12"/>
        <end position="36"/>
    </location>
</feature>
<dbReference type="Proteomes" id="UP000318384">
    <property type="component" value="Chromosome"/>
</dbReference>
<organism evidence="2 3">
    <name type="scientific">Gimesia aquarii</name>
    <dbReference type="NCBI Taxonomy" id="2527964"/>
    <lineage>
        <taxon>Bacteria</taxon>
        <taxon>Pseudomonadati</taxon>
        <taxon>Planctomycetota</taxon>
        <taxon>Planctomycetia</taxon>
        <taxon>Planctomycetales</taxon>
        <taxon>Planctomycetaceae</taxon>
        <taxon>Gimesia</taxon>
    </lineage>
</organism>
<keyword evidence="1" id="KW-0812">Transmembrane</keyword>
<keyword evidence="1" id="KW-0472">Membrane</keyword>